<evidence type="ECO:0000313" key="12">
    <source>
        <dbReference type="Proteomes" id="UP001200022"/>
    </source>
</evidence>
<gene>
    <name evidence="11" type="primary">rfbA</name>
    <name evidence="11" type="ORF">L3X39_03035</name>
</gene>
<dbReference type="Proteomes" id="UP001200022">
    <property type="component" value="Unassembled WGS sequence"/>
</dbReference>
<evidence type="ECO:0000256" key="5">
    <source>
        <dbReference type="ARBA" id="ARBA00022695"/>
    </source>
</evidence>
<evidence type="ECO:0000259" key="10">
    <source>
        <dbReference type="Pfam" id="PF00483"/>
    </source>
</evidence>
<dbReference type="NCBIfam" id="TIGR01207">
    <property type="entry name" value="rmlA"/>
    <property type="match status" value="1"/>
</dbReference>
<evidence type="ECO:0000256" key="4">
    <source>
        <dbReference type="ARBA" id="ARBA00022679"/>
    </source>
</evidence>
<evidence type="ECO:0000256" key="8">
    <source>
        <dbReference type="ARBA" id="ARBA00049336"/>
    </source>
</evidence>
<evidence type="ECO:0000256" key="9">
    <source>
        <dbReference type="RuleBase" id="RU003706"/>
    </source>
</evidence>
<dbReference type="GO" id="GO:0008879">
    <property type="term" value="F:glucose-1-phosphate thymidylyltransferase activity"/>
    <property type="evidence" value="ECO:0007669"/>
    <property type="project" value="UniProtKB-EC"/>
</dbReference>
<name>A0ABS9IHF1_9FLAO</name>
<evidence type="ECO:0000256" key="3">
    <source>
        <dbReference type="ARBA" id="ARBA00012461"/>
    </source>
</evidence>
<keyword evidence="4 9" id="KW-0808">Transferase</keyword>
<accession>A0ABS9IHF1</accession>
<comment type="cofactor">
    <cofactor evidence="1">
        <name>Mg(2+)</name>
        <dbReference type="ChEBI" id="CHEBI:18420"/>
    </cofactor>
</comment>
<dbReference type="Gene3D" id="3.90.550.10">
    <property type="entry name" value="Spore Coat Polysaccharide Biosynthesis Protein SpsA, Chain A"/>
    <property type="match status" value="1"/>
</dbReference>
<evidence type="ECO:0000313" key="11">
    <source>
        <dbReference type="EMBL" id="MCF7559597.1"/>
    </source>
</evidence>
<dbReference type="SUPFAM" id="SSF53448">
    <property type="entry name" value="Nucleotide-diphospho-sugar transferases"/>
    <property type="match status" value="1"/>
</dbReference>
<dbReference type="InterPro" id="IPR029044">
    <property type="entry name" value="Nucleotide-diphossugar_trans"/>
</dbReference>
<evidence type="ECO:0000256" key="1">
    <source>
        <dbReference type="ARBA" id="ARBA00001946"/>
    </source>
</evidence>
<dbReference type="RefSeq" id="WP_237230269.1">
    <property type="nucleotide sequence ID" value="NZ_JAKKDV010000001.1"/>
</dbReference>
<comment type="function">
    <text evidence="9">Catalyzes the formation of dTDP-glucose, from dTTP and glucose 1-phosphate, as well as its pyrophosphorolysis.</text>
</comment>
<evidence type="ECO:0000256" key="7">
    <source>
        <dbReference type="ARBA" id="ARBA00022842"/>
    </source>
</evidence>
<organism evidence="11 12">
    <name type="scientific">Flaviramulus multivorans</name>
    <dbReference type="NCBI Taxonomy" id="1304750"/>
    <lineage>
        <taxon>Bacteria</taxon>
        <taxon>Pseudomonadati</taxon>
        <taxon>Bacteroidota</taxon>
        <taxon>Flavobacteriia</taxon>
        <taxon>Flavobacteriales</taxon>
        <taxon>Flavobacteriaceae</taxon>
        <taxon>Flaviramulus</taxon>
    </lineage>
</organism>
<dbReference type="CDD" id="cd02538">
    <property type="entry name" value="G1P_TT_short"/>
    <property type="match status" value="1"/>
</dbReference>
<evidence type="ECO:0000256" key="6">
    <source>
        <dbReference type="ARBA" id="ARBA00022723"/>
    </source>
</evidence>
<evidence type="ECO:0000256" key="2">
    <source>
        <dbReference type="ARBA" id="ARBA00010480"/>
    </source>
</evidence>
<sequence length="288" mass="31868">MKGIILAGGSGTRLYPLTMTISKQLLPVYDKPMIYYPLSILMLAGIREILIISTPGHLPLLRDLLGNGEDLGCSFSYEIQEHPNGLAEAFIIGDSFIGNDSVALVLGDNIFYGSELPKLLKSKVNPTGATIFAYPVSDPERYGVVEFDEEYKAISLEEKPLKPKSNYAIPGLYFFDNNVVEIAKSIKPSARGELEITDVNKTYLERGILDVGVLSRGTAWLDTGTFDSLHEASEFVKVIEKRQGFKISCIEEIAYRSKFINKEQLLKLASKYGKSGYGDYLKSVIKSS</sequence>
<reference evidence="11 12" key="1">
    <citation type="submission" date="2022-01" db="EMBL/GenBank/DDBJ databases">
        <title>Draft genome sequence of Sabulilitoribacter multivorans KCTC 32326.</title>
        <authorList>
            <person name="Oh J.-S."/>
        </authorList>
    </citation>
    <scope>NUCLEOTIDE SEQUENCE [LARGE SCALE GENOMIC DNA]</scope>
    <source>
        <strain evidence="11 12">M-M16</strain>
    </source>
</reference>
<comment type="caution">
    <text evidence="11">The sequence shown here is derived from an EMBL/GenBank/DDBJ whole genome shotgun (WGS) entry which is preliminary data.</text>
</comment>
<dbReference type="InterPro" id="IPR005835">
    <property type="entry name" value="NTP_transferase_dom"/>
</dbReference>
<comment type="similarity">
    <text evidence="2 9">Belongs to the glucose-1-phosphate thymidylyltransferase family.</text>
</comment>
<comment type="catalytic activity">
    <reaction evidence="8 9">
        <text>dTTP + alpha-D-glucose 1-phosphate + H(+) = dTDP-alpha-D-glucose + diphosphate</text>
        <dbReference type="Rhea" id="RHEA:15225"/>
        <dbReference type="ChEBI" id="CHEBI:15378"/>
        <dbReference type="ChEBI" id="CHEBI:33019"/>
        <dbReference type="ChEBI" id="CHEBI:37568"/>
        <dbReference type="ChEBI" id="CHEBI:57477"/>
        <dbReference type="ChEBI" id="CHEBI:58601"/>
        <dbReference type="EC" id="2.7.7.24"/>
    </reaction>
</comment>
<keyword evidence="6 9" id="KW-0479">Metal-binding</keyword>
<keyword evidence="12" id="KW-1185">Reference proteome</keyword>
<protein>
    <recommendedName>
        <fullName evidence="3 9">Glucose-1-phosphate thymidylyltransferase</fullName>
        <ecNumber evidence="3 9">2.7.7.24</ecNumber>
    </recommendedName>
</protein>
<dbReference type="EC" id="2.7.7.24" evidence="3 9"/>
<proteinExistence type="inferred from homology"/>
<keyword evidence="5 9" id="KW-0548">Nucleotidyltransferase</keyword>
<dbReference type="InterPro" id="IPR005907">
    <property type="entry name" value="G1P_thy_trans_s"/>
</dbReference>
<feature type="domain" description="Nucleotidyl transferase" evidence="10">
    <location>
        <begin position="2"/>
        <end position="236"/>
    </location>
</feature>
<dbReference type="PANTHER" id="PTHR43532">
    <property type="entry name" value="GLUCOSE-1-PHOSPHATE THYMIDYLYLTRANSFERASE"/>
    <property type="match status" value="1"/>
</dbReference>
<dbReference type="EMBL" id="JAKKDV010000001">
    <property type="protein sequence ID" value="MCF7559597.1"/>
    <property type="molecule type" value="Genomic_DNA"/>
</dbReference>
<dbReference type="PANTHER" id="PTHR43532:SF1">
    <property type="entry name" value="GLUCOSE-1-PHOSPHATE THYMIDYLYLTRANSFERASE 1"/>
    <property type="match status" value="1"/>
</dbReference>
<keyword evidence="7 9" id="KW-0460">Magnesium</keyword>
<dbReference type="Pfam" id="PF00483">
    <property type="entry name" value="NTP_transferase"/>
    <property type="match status" value="1"/>
</dbReference>